<reference evidence="1 2" key="1">
    <citation type="submission" date="2018-02" db="EMBL/GenBank/DDBJ databases">
        <authorList>
            <person name="Cohen D.B."/>
            <person name="Kent A.D."/>
        </authorList>
    </citation>
    <scope>NUCLEOTIDE SEQUENCE [LARGE SCALE GENOMIC DNA]</scope>
    <source>
        <strain evidence="1 2">CCAP 1448/3</strain>
    </source>
</reference>
<dbReference type="Proteomes" id="UP000238762">
    <property type="component" value="Unassembled WGS sequence"/>
</dbReference>
<evidence type="ECO:0000313" key="1">
    <source>
        <dbReference type="EMBL" id="PSB04486.1"/>
    </source>
</evidence>
<keyword evidence="2" id="KW-1185">Reference proteome</keyword>
<evidence type="ECO:0000313" key="2">
    <source>
        <dbReference type="Proteomes" id="UP000238762"/>
    </source>
</evidence>
<dbReference type="InterPro" id="IPR012332">
    <property type="entry name" value="Autotransporter_pectin_lyase_C"/>
</dbReference>
<evidence type="ECO:0008006" key="3">
    <source>
        <dbReference type="Google" id="ProtNLM"/>
    </source>
</evidence>
<reference evidence="1 2" key="2">
    <citation type="submission" date="2018-03" db="EMBL/GenBank/DDBJ databases">
        <title>The ancient ancestry and fast evolution of plastids.</title>
        <authorList>
            <person name="Moore K.R."/>
            <person name="Magnabosco C."/>
            <person name="Momper L."/>
            <person name="Gold D.A."/>
            <person name="Bosak T."/>
            <person name="Fournier G.P."/>
        </authorList>
    </citation>
    <scope>NUCLEOTIDE SEQUENCE [LARGE SCALE GENOMIC DNA]</scope>
    <source>
        <strain evidence="1 2">CCAP 1448/3</strain>
    </source>
</reference>
<comment type="caution">
    <text evidence="1">The sequence shown here is derived from an EMBL/GenBank/DDBJ whole genome shotgun (WGS) entry which is preliminary data.</text>
</comment>
<sequence>MKAITVLSLMTVLVGSNFVLPQVSQAEERICRGSIGSITVDNLKVPDGASCTLSGTRVQGSIVVGSNASLAGTNIRVIGNIQAENATRVNVGGTSSVGGSIQLKQGRAASIVGVTINGSLQMESNSGALSARSNKIGADLQAFQNTSGVVIQSNRIDGNLQCKENRPAPTGGGNVVQGNKEDQCARL</sequence>
<dbReference type="AlphaFoldDB" id="A0A2T1C8A1"/>
<gene>
    <name evidence="1" type="ORF">C7B64_03440</name>
</gene>
<organism evidence="1 2">
    <name type="scientific">Merismopedia glauca CCAP 1448/3</name>
    <dbReference type="NCBI Taxonomy" id="1296344"/>
    <lineage>
        <taxon>Bacteria</taxon>
        <taxon>Bacillati</taxon>
        <taxon>Cyanobacteriota</taxon>
        <taxon>Cyanophyceae</taxon>
        <taxon>Synechococcales</taxon>
        <taxon>Merismopediaceae</taxon>
        <taxon>Merismopedia</taxon>
    </lineage>
</organism>
<accession>A0A2T1C8A1</accession>
<dbReference type="EMBL" id="PVWJ01000011">
    <property type="protein sequence ID" value="PSB04486.1"/>
    <property type="molecule type" value="Genomic_DNA"/>
</dbReference>
<dbReference type="OrthoDB" id="571373at2"/>
<dbReference type="Gene3D" id="2.160.20.20">
    <property type="match status" value="1"/>
</dbReference>
<proteinExistence type="predicted"/>
<protein>
    <recommendedName>
        <fullName evidence="3">Filamentous hemagglutinin</fullName>
    </recommendedName>
</protein>
<dbReference type="RefSeq" id="WP_106287258.1">
    <property type="nucleotide sequence ID" value="NZ_CAWNTC010000180.1"/>
</dbReference>
<name>A0A2T1C8A1_9CYAN</name>